<keyword evidence="2" id="KW-1185">Reference proteome</keyword>
<name>A0ABS0PR35_9BRAD</name>
<gene>
    <name evidence="1" type="ORF">HZZ13_18070</name>
</gene>
<proteinExistence type="predicted"/>
<dbReference type="RefSeq" id="WP_197960893.1">
    <property type="nucleotide sequence ID" value="NZ_JACCHP010000011.1"/>
</dbReference>
<reference evidence="1 2" key="1">
    <citation type="submission" date="2020-07" db="EMBL/GenBank/DDBJ databases">
        <title>Bradyrhizobium diversity isolated from nodules of indigenous legumes of Western Australia.</title>
        <authorList>
            <person name="Klepa M.S."/>
        </authorList>
    </citation>
    <scope>NUCLEOTIDE SEQUENCE [LARGE SCALE GENOMIC DNA]</scope>
    <source>
        <strain evidence="1 2">CNPSo 4010</strain>
    </source>
</reference>
<comment type="caution">
    <text evidence="1">The sequence shown here is derived from an EMBL/GenBank/DDBJ whole genome shotgun (WGS) entry which is preliminary data.</text>
</comment>
<protein>
    <submittedName>
        <fullName evidence="1">Uncharacterized protein</fullName>
    </submittedName>
</protein>
<evidence type="ECO:0000313" key="2">
    <source>
        <dbReference type="Proteomes" id="UP000807370"/>
    </source>
</evidence>
<dbReference type="EMBL" id="JACCHP010000011">
    <property type="protein sequence ID" value="MBH5399676.1"/>
    <property type="molecule type" value="Genomic_DNA"/>
</dbReference>
<organism evidence="1 2">
    <name type="scientific">Bradyrhizobium agreste</name>
    <dbReference type="NCBI Taxonomy" id="2751811"/>
    <lineage>
        <taxon>Bacteria</taxon>
        <taxon>Pseudomonadati</taxon>
        <taxon>Pseudomonadota</taxon>
        <taxon>Alphaproteobacteria</taxon>
        <taxon>Hyphomicrobiales</taxon>
        <taxon>Nitrobacteraceae</taxon>
        <taxon>Bradyrhizobium</taxon>
    </lineage>
</organism>
<evidence type="ECO:0000313" key="1">
    <source>
        <dbReference type="EMBL" id="MBH5399676.1"/>
    </source>
</evidence>
<sequence>MSVIKNPPERADHFYACAGVHPGMPYANIQGRTKGCGEIAQACSHAPGERICKAPIASAALAAARVFAAQAIDSK</sequence>
<accession>A0ABS0PR35</accession>
<dbReference type="Proteomes" id="UP000807370">
    <property type="component" value="Unassembled WGS sequence"/>
</dbReference>